<comment type="subunit">
    <text evidence="16">Component of the ribosome quality control complex (RQC).</text>
</comment>
<dbReference type="SMART" id="SM00184">
    <property type="entry name" value="RING"/>
    <property type="match status" value="1"/>
</dbReference>
<evidence type="ECO:0000313" key="19">
    <source>
        <dbReference type="Proteomes" id="UP000694255"/>
    </source>
</evidence>
<evidence type="ECO:0000256" key="3">
    <source>
        <dbReference type="ARBA" id="ARBA00004906"/>
    </source>
</evidence>
<evidence type="ECO:0000256" key="2">
    <source>
        <dbReference type="ARBA" id="ARBA00004514"/>
    </source>
</evidence>
<keyword evidence="19" id="KW-1185">Reference proteome</keyword>
<comment type="pathway">
    <text evidence="3 16">Protein modification; protein ubiquitination.</text>
</comment>
<protein>
    <recommendedName>
        <fullName evidence="6 16">E3 ubiquitin-protein ligase listerin</fullName>
        <ecNumber evidence="5 16">2.3.2.27</ecNumber>
    </recommendedName>
    <alternativeName>
        <fullName evidence="16">RING-type E3 ubiquitin transferase listerin</fullName>
    </alternativeName>
</protein>
<dbReference type="PROSITE" id="PS50089">
    <property type="entry name" value="ZF_RING_2"/>
    <property type="match status" value="1"/>
</dbReference>
<evidence type="ECO:0000256" key="15">
    <source>
        <dbReference type="PROSITE-ProRule" id="PRU00175"/>
    </source>
</evidence>
<dbReference type="GO" id="GO:0008270">
    <property type="term" value="F:zinc ion binding"/>
    <property type="evidence" value="ECO:0007669"/>
    <property type="project" value="UniProtKB-KW"/>
</dbReference>
<name>A0A8J5Q634_9ASCO</name>
<dbReference type="GO" id="GO:0005829">
    <property type="term" value="C:cytosol"/>
    <property type="evidence" value="ECO:0007669"/>
    <property type="project" value="UniProtKB-SubCell"/>
</dbReference>
<comment type="caution">
    <text evidence="18">The sequence shown here is derived from an EMBL/GenBank/DDBJ whole genome shotgun (WGS) entry which is preliminary data.</text>
</comment>
<evidence type="ECO:0000256" key="10">
    <source>
        <dbReference type="ARBA" id="ARBA00022737"/>
    </source>
</evidence>
<dbReference type="GO" id="GO:0072344">
    <property type="term" value="P:rescue of stalled ribosome"/>
    <property type="evidence" value="ECO:0007669"/>
    <property type="project" value="UniProtKB-UniRule"/>
</dbReference>
<evidence type="ECO:0000256" key="5">
    <source>
        <dbReference type="ARBA" id="ARBA00012483"/>
    </source>
</evidence>
<dbReference type="OrthoDB" id="6108at2759"/>
<keyword evidence="8 16" id="KW-0808">Transferase</keyword>
<keyword evidence="10" id="KW-0677">Repeat</keyword>
<dbReference type="SMART" id="SM01197">
    <property type="entry name" value="FANCL_C"/>
    <property type="match status" value="1"/>
</dbReference>
<dbReference type="GO" id="GO:0043023">
    <property type="term" value="F:ribosomal large subunit binding"/>
    <property type="evidence" value="ECO:0007669"/>
    <property type="project" value="TreeGrafter"/>
</dbReference>
<dbReference type="GO" id="GO:1990112">
    <property type="term" value="C:RQC complex"/>
    <property type="evidence" value="ECO:0007669"/>
    <property type="project" value="UniProtKB-UniRule"/>
</dbReference>
<evidence type="ECO:0000256" key="14">
    <source>
        <dbReference type="ARBA" id="ARBA00055150"/>
    </source>
</evidence>
<dbReference type="RefSeq" id="XP_049262272.1">
    <property type="nucleotide sequence ID" value="XM_049408385.1"/>
</dbReference>
<dbReference type="UniPathway" id="UPA00143"/>
<keyword evidence="12 16" id="KW-0833">Ubl conjugation pathway</keyword>
<dbReference type="InterPro" id="IPR054478">
    <property type="entry name" value="LTN1_UBC"/>
</dbReference>
<dbReference type="InterPro" id="IPR039804">
    <property type="entry name" value="RING-CH-C4HC3_LTN1"/>
</dbReference>
<dbReference type="FunFam" id="3.30.40.10:FF:000038">
    <property type="entry name" value="E3 ubiquitin-protein ligase listerin"/>
    <property type="match status" value="1"/>
</dbReference>
<dbReference type="PANTHER" id="PTHR12389">
    <property type="entry name" value="ZINC FINGER PROTEIN 294"/>
    <property type="match status" value="1"/>
</dbReference>
<evidence type="ECO:0000256" key="12">
    <source>
        <dbReference type="ARBA" id="ARBA00022786"/>
    </source>
</evidence>
<keyword evidence="7" id="KW-0963">Cytoplasm</keyword>
<feature type="domain" description="RING-type" evidence="17">
    <location>
        <begin position="1504"/>
        <end position="1550"/>
    </location>
</feature>
<evidence type="ECO:0000256" key="13">
    <source>
        <dbReference type="ARBA" id="ARBA00022833"/>
    </source>
</evidence>
<dbReference type="GO" id="GO:1990116">
    <property type="term" value="P:ribosome-associated ubiquitin-dependent protein catabolic process"/>
    <property type="evidence" value="ECO:0007669"/>
    <property type="project" value="UniProtKB-UniRule"/>
</dbReference>
<dbReference type="GO" id="GO:0061630">
    <property type="term" value="F:ubiquitin protein ligase activity"/>
    <property type="evidence" value="ECO:0007669"/>
    <property type="project" value="UniProtKB-UniRule"/>
</dbReference>
<comment type="catalytic activity">
    <reaction evidence="1 16">
        <text>S-ubiquitinyl-[E2 ubiquitin-conjugating enzyme]-L-cysteine + [acceptor protein]-L-lysine = [E2 ubiquitin-conjugating enzyme]-L-cysteine + N(6)-ubiquitinyl-[acceptor protein]-L-lysine.</text>
        <dbReference type="EC" id="2.3.2.27"/>
    </reaction>
</comment>
<dbReference type="GO" id="GO:0016567">
    <property type="term" value="P:protein ubiquitination"/>
    <property type="evidence" value="ECO:0007669"/>
    <property type="project" value="UniProtKB-UniPathway"/>
</dbReference>
<evidence type="ECO:0000256" key="4">
    <source>
        <dbReference type="ARBA" id="ARBA00007997"/>
    </source>
</evidence>
<organism evidence="18 19">
    <name type="scientific">[Candida] subhashii</name>
    <dbReference type="NCBI Taxonomy" id="561895"/>
    <lineage>
        <taxon>Eukaryota</taxon>
        <taxon>Fungi</taxon>
        <taxon>Dikarya</taxon>
        <taxon>Ascomycota</taxon>
        <taxon>Saccharomycotina</taxon>
        <taxon>Pichiomycetes</taxon>
        <taxon>Debaryomycetaceae</taxon>
        <taxon>Spathaspora</taxon>
    </lineage>
</organism>
<dbReference type="GeneID" id="73471227"/>
<dbReference type="EMBL" id="JAGSYN010000185">
    <property type="protein sequence ID" value="KAG7662039.1"/>
    <property type="molecule type" value="Genomic_DNA"/>
</dbReference>
<dbReference type="InterPro" id="IPR011016">
    <property type="entry name" value="Znf_RING-CH"/>
</dbReference>
<keyword evidence="13 16" id="KW-0862">Zinc</keyword>
<gene>
    <name evidence="18" type="ORF">J8A68_004427</name>
</gene>
<evidence type="ECO:0000256" key="8">
    <source>
        <dbReference type="ARBA" id="ARBA00022679"/>
    </source>
</evidence>
<comment type="subcellular location">
    <subcellularLocation>
        <location evidence="2">Cytoplasm</location>
        <location evidence="2">Cytosol</location>
    </subcellularLocation>
</comment>
<dbReference type="InterPro" id="IPR054476">
    <property type="entry name" value="Ltn1_N"/>
</dbReference>
<evidence type="ECO:0000256" key="9">
    <source>
        <dbReference type="ARBA" id="ARBA00022723"/>
    </source>
</evidence>
<sequence length="1560" mass="178179">MATEEQELTGDLGYNGFSVSLNYFTSLPDITTIHSPELTVILKSLLKKDPKTKEKALTDLLSLLDNNKNDICNDLTIMAWIQIYPKLAIDNSRNTRSMAHLVQTKFLEIVGGKSYSKYLKSSIPVWLLGLFDPDRSVSNSTYSNLVQSFQGDRQKVDESVWIIFIEQIVNFIATIVIIETPETLSDKRYTNESEVGMKYERVLMGAVNMLMKIISLVNCEKLKLESSSIKIIERILNQDVVWEKLSSCVKEDTMNLALFKTVLTLILRIFDMKQDNKFITQLEDPNGLYKTISKKFMKTKLKQSSKSSVGSIVYSNVVLQFWSTIIVLTDFSQQAGSSGLKTKKNFWELAGNKAQSRFYEYLKIGHCNSDPSYYNIISSFFQVLFRLSKDNQDPESNLVDFSSDEEYKYITNLFLKQFNSNQGRFKPACLDCLFSITIYFQVDSTVKESTMEGVVIDVLKEISASRIKSISDDIVATIHKAGVSHEVFEKVNDDILEYITISTLKTSLELKVPEEKFIQSYFQLLQKLDLVKLIEHIVKETIVNLQQLFDPASAELPFKIISIYLDSTTTPIPELAEFISELPSYIEPDFVSQPINLLSTAVAKSIVEDPSEVINDVYLKLSMVKPTSINKFLETLKGVVKIDQTHFGDIYAHLLTISTKPEVSKSEIELLLGLTDSSEILTNVIGTAAKNETSRLDFIELCMTDGCADRLINGEGCSEIQLKKFLVSAWKNVESRSSCGEFLQFIKNEKQDVFIESLIEYLGEANIDDNFTQVSNIAKGTPISAALSERVKHIVNHMDIYSISMSNPLESAAYLCTARSTPEVFPIGPIFAKFLSELIQNSNVDIDEDIIVQAALIREYVSDYVFVQDSQKFDFEKVSNALSELESSISARLRIDFDTIASCINGTATSPVFTKLVELSNGNDTVAFYASRIIKKLIETSIEQESFQSFEAHNINYTKLVKTPLLFIGVISGLSKFLHSKTLDRIRNYVFSEILGVRKESDIISAGLKWVTFTILFLNFDDAEQRKDLFPVHKLTMALNQISSWFESSIAYDPEFTDVRIQAGRFLGLLAQHQATIPDNFWEVTNTILRDNLGMVGTSDRIDLKYYSLKVYGLLHRLEQQLLENYDEELLEIFLSDDNVSVGIENQASVLNQQVLSRALEQTKISTGNIIQEKEKLLSVFVETDLVPILRISSFYLRNIILRQQEDFVVDYQLQKSKLSEDEQEDDVIRAILPDELLRVARDSKYHTTHVEKEADIVKYLWSWYLIFTYFEDITFKMRGEYVSQITTDKNELNGLFEFIFEHIEQLSDKFFKTLITNDDIKTNTIPDYDLVELPKKEDLDYEIRFLCVHTYYKCLRYCGSQVQYWFKEIRDKQLKTKIEKLTSTYISPILITKILTQVTDQKDKIQNQEENMNIKINTITSEIKTSFVIDDQKMEMIIKIPKNYPLENVSVEGPLRLGVKETQWKSWLLASQRIISLTNGSIIESIELFCKNVKLHFSGFEDCAICYSILHSDLSLPSKTCSTCNNKFHAACLYKWFKSSGSSTCPLCRSAFNFRVSRS</sequence>
<evidence type="ECO:0000313" key="18">
    <source>
        <dbReference type="EMBL" id="KAG7662039.1"/>
    </source>
</evidence>
<dbReference type="Pfam" id="PF13639">
    <property type="entry name" value="zf-RING_2"/>
    <property type="match status" value="1"/>
</dbReference>
<dbReference type="InterPro" id="IPR039795">
    <property type="entry name" value="LTN1/Rkr1"/>
</dbReference>
<comment type="similarity">
    <text evidence="4 16">Belongs to the LTN1 family.</text>
</comment>
<keyword evidence="9 16" id="KW-0479">Metal-binding</keyword>
<evidence type="ECO:0000259" key="17">
    <source>
        <dbReference type="PROSITE" id="PS50089"/>
    </source>
</evidence>
<evidence type="ECO:0000256" key="11">
    <source>
        <dbReference type="ARBA" id="ARBA00022771"/>
    </source>
</evidence>
<evidence type="ECO:0000256" key="7">
    <source>
        <dbReference type="ARBA" id="ARBA00022490"/>
    </source>
</evidence>
<dbReference type="Proteomes" id="UP000694255">
    <property type="component" value="Unassembled WGS sequence"/>
</dbReference>
<dbReference type="PANTHER" id="PTHR12389:SF0">
    <property type="entry name" value="E3 UBIQUITIN-PROTEIN LIGASE LISTERIN"/>
    <property type="match status" value="1"/>
</dbReference>
<evidence type="ECO:0000256" key="16">
    <source>
        <dbReference type="RuleBase" id="RU367090"/>
    </source>
</evidence>
<comment type="function">
    <text evidence="16">E3 ubiquitin-protein ligase. Component of the ribosome quality control complex (RQC), a ribosome-associated complex that mediates ubiquitination and extraction of incompletely synthesized nascent chains for proteasomal degradation.</text>
</comment>
<comment type="function">
    <text evidence="14">E3 ubiquitin-protein ligase component of the ribosome quality control complex (RQC), a ribosome-associated complex that mediates ubiquitination and extraction of incompletely synthesized nascent chains for proteasomal degradation. Mediates ubiquitination of proteins derived from mRNAs lacking stop codons (non-stop proteins) and other translation arrest products induced by poly-lysine sequences and tandem rare codons. Ubiquitination leads to CDC48 recruitment for extraction and degradation of the incomplete translation product. May indirectly play a role in chromatin function and transcription.</text>
</comment>
<reference evidence="18 19" key="1">
    <citation type="journal article" date="2021" name="DNA Res.">
        <title>Genome analysis of Candida subhashii reveals its hybrid nature and dual mitochondrial genome conformations.</title>
        <authorList>
            <person name="Mixao V."/>
            <person name="Hegedusova E."/>
            <person name="Saus E."/>
            <person name="Pryszcz L.P."/>
            <person name="Cillingova A."/>
            <person name="Nosek J."/>
            <person name="Gabaldon T."/>
        </authorList>
    </citation>
    <scope>NUCLEOTIDE SEQUENCE [LARGE SCALE GENOMIC DNA]</scope>
    <source>
        <strain evidence="18 19">CBS 10753</strain>
    </source>
</reference>
<keyword evidence="11 15" id="KW-0863">Zinc-finger</keyword>
<proteinExistence type="inferred from homology"/>
<dbReference type="InterPro" id="IPR001841">
    <property type="entry name" value="Znf_RING"/>
</dbReference>
<dbReference type="EC" id="2.3.2.27" evidence="5 16"/>
<dbReference type="Pfam" id="PF22999">
    <property type="entry name" value="LTN1_E3_ligase_6th"/>
    <property type="match status" value="1"/>
</dbReference>
<dbReference type="Pfam" id="PF23009">
    <property type="entry name" value="UBC_like"/>
    <property type="match status" value="1"/>
</dbReference>
<evidence type="ECO:0000256" key="1">
    <source>
        <dbReference type="ARBA" id="ARBA00000900"/>
    </source>
</evidence>
<dbReference type="InterPro" id="IPR054477">
    <property type="entry name" value="LTN1_E3_ligase_6th"/>
</dbReference>
<dbReference type="SMART" id="SM00744">
    <property type="entry name" value="RINGv"/>
    <property type="match status" value="1"/>
</dbReference>
<accession>A0A8J5Q634</accession>
<dbReference type="Pfam" id="PF22958">
    <property type="entry name" value="Ltn1_1st"/>
    <property type="match status" value="1"/>
</dbReference>
<evidence type="ECO:0000256" key="6">
    <source>
        <dbReference type="ARBA" id="ARBA00017157"/>
    </source>
</evidence>
<dbReference type="CDD" id="cd16491">
    <property type="entry name" value="RING-CH-C4HC3_LTN1"/>
    <property type="match status" value="1"/>
</dbReference>